<evidence type="ECO:0000256" key="1">
    <source>
        <dbReference type="SAM" id="MobiDB-lite"/>
    </source>
</evidence>
<sequence length="129" mass="14957">MQQLGLDLSRVYRRFKMLELGESEEKLGKKKKRGERRSGDNDRGVKAIQDALQDTEIKAAYENLKKGIDFLEGEEKVKAYAIMKDIEEKQKEKRKEKGRKKSMTPESEEKLGKIGKELNAIEKRLNEAE</sequence>
<dbReference type="Proteomes" id="UP001162640">
    <property type="component" value="Unassembled WGS sequence"/>
</dbReference>
<name>A0A9W7A7A8_9STRA</name>
<dbReference type="AlphaFoldDB" id="A0A9W7A7A8"/>
<feature type="region of interest" description="Disordered" evidence="1">
    <location>
        <begin position="24"/>
        <end position="45"/>
    </location>
</feature>
<protein>
    <submittedName>
        <fullName evidence="2">Uncharacterized protein</fullName>
    </submittedName>
</protein>
<gene>
    <name evidence="2" type="ORF">TL16_g04589</name>
</gene>
<reference evidence="3" key="1">
    <citation type="journal article" date="2023" name="Commun. Biol.">
        <title>Genome analysis of Parmales, the sister group of diatoms, reveals the evolutionary specialization of diatoms from phago-mixotrophs to photoautotrophs.</title>
        <authorList>
            <person name="Ban H."/>
            <person name="Sato S."/>
            <person name="Yoshikawa S."/>
            <person name="Yamada K."/>
            <person name="Nakamura Y."/>
            <person name="Ichinomiya M."/>
            <person name="Sato N."/>
            <person name="Blanc-Mathieu R."/>
            <person name="Endo H."/>
            <person name="Kuwata A."/>
            <person name="Ogata H."/>
        </authorList>
    </citation>
    <scope>NUCLEOTIDE SEQUENCE [LARGE SCALE GENOMIC DNA]</scope>
</reference>
<proteinExistence type="predicted"/>
<feature type="compositionally biased region" description="Basic and acidic residues" evidence="1">
    <location>
        <begin position="36"/>
        <end position="45"/>
    </location>
</feature>
<comment type="caution">
    <text evidence="2">The sequence shown here is derived from an EMBL/GenBank/DDBJ whole genome shotgun (WGS) entry which is preliminary data.</text>
</comment>
<organism evidence="2 3">
    <name type="scientific">Triparma laevis f. inornata</name>
    <dbReference type="NCBI Taxonomy" id="1714386"/>
    <lineage>
        <taxon>Eukaryota</taxon>
        <taxon>Sar</taxon>
        <taxon>Stramenopiles</taxon>
        <taxon>Ochrophyta</taxon>
        <taxon>Bolidophyceae</taxon>
        <taxon>Parmales</taxon>
        <taxon>Triparmaceae</taxon>
        <taxon>Triparma</taxon>
    </lineage>
</organism>
<accession>A0A9W7A7A8</accession>
<evidence type="ECO:0000313" key="2">
    <source>
        <dbReference type="EMBL" id="GMH67077.1"/>
    </source>
</evidence>
<evidence type="ECO:0000313" key="3">
    <source>
        <dbReference type="Proteomes" id="UP001162640"/>
    </source>
</evidence>
<dbReference type="EMBL" id="BLQM01000127">
    <property type="protein sequence ID" value="GMH67077.1"/>
    <property type="molecule type" value="Genomic_DNA"/>
</dbReference>
<feature type="region of interest" description="Disordered" evidence="1">
    <location>
        <begin position="88"/>
        <end position="117"/>
    </location>
</feature>
<feature type="compositionally biased region" description="Basic and acidic residues" evidence="1">
    <location>
        <begin position="107"/>
        <end position="117"/>
    </location>
</feature>